<dbReference type="PANTHER" id="PTHR23507:SF1">
    <property type="entry name" value="FI18259P1-RELATED"/>
    <property type="match status" value="1"/>
</dbReference>
<feature type="transmembrane region" description="Helical" evidence="6">
    <location>
        <begin position="207"/>
        <end position="230"/>
    </location>
</feature>
<organism evidence="7 8">
    <name type="scientific">Cymbomonas tetramitiformis</name>
    <dbReference type="NCBI Taxonomy" id="36881"/>
    <lineage>
        <taxon>Eukaryota</taxon>
        <taxon>Viridiplantae</taxon>
        <taxon>Chlorophyta</taxon>
        <taxon>Pyramimonadophyceae</taxon>
        <taxon>Pyramimonadales</taxon>
        <taxon>Pyramimonadaceae</taxon>
        <taxon>Cymbomonas</taxon>
    </lineage>
</organism>
<evidence type="ECO:0000256" key="2">
    <source>
        <dbReference type="ARBA" id="ARBA00022692"/>
    </source>
</evidence>
<keyword evidence="2 6" id="KW-0812">Transmembrane</keyword>
<keyword evidence="4 6" id="KW-0472">Membrane</keyword>
<sequence>MEEVADRRVVPGKSAVEAVGREGKTDETYSQAESDEPETSSPIRFRDEAFTRKTVPYFVFMFLWIVSVVGFAAELITLERNYFAAKHVDHSMSCEDYDDDDLPEACKQGNQDSLDWSTWSDFISQAILSFTLLPILGAASDIYGRRPLMLISGVTNILPVLFVVLCKHFGLALEWYYVFNAVASANTGITYGLAAVADVVSPRNRTVVFGLLLAGLSFGAFFGPFLGLMVGQNNTPEASLCIQLLNLLSLFMFLQETLPSAQVTEQAPDVPELEQPLMDNSANASTATRHLEEPFPDRQNSLLAKARRRLPSMTGIRILFRTSLFRQLTLCVVLNGIVFEGNQDFTFLYMQEHLGFTQNDQQATFVLLGASLLLAQLVLLPAMLRYMKETRVLLIGMGFSLLQQAWLIFLNHKVQGMMALCVGSFSMLVFPSVGTLKANSVSSEEQGQIQGALYGAQALGKGAGPVLYNSIYRLFTKSVYGTPYIPVAPYIFGTIISFLGVGVAATICRDHKKL</sequence>
<protein>
    <recommendedName>
        <fullName evidence="9">Major facilitator superfamily (MFS) profile domain-containing protein</fullName>
    </recommendedName>
</protein>
<feature type="transmembrane region" description="Helical" evidence="6">
    <location>
        <begin position="318"/>
        <end position="339"/>
    </location>
</feature>
<feature type="transmembrane region" description="Helical" evidence="6">
    <location>
        <begin position="150"/>
        <end position="170"/>
    </location>
</feature>
<dbReference type="PANTHER" id="PTHR23507">
    <property type="entry name" value="ZGC:174356"/>
    <property type="match status" value="1"/>
</dbReference>
<evidence type="ECO:0000256" key="4">
    <source>
        <dbReference type="ARBA" id="ARBA00023136"/>
    </source>
</evidence>
<dbReference type="GO" id="GO:0016020">
    <property type="term" value="C:membrane"/>
    <property type="evidence" value="ECO:0007669"/>
    <property type="project" value="UniProtKB-SubCell"/>
</dbReference>
<reference evidence="7 8" key="1">
    <citation type="journal article" date="2015" name="Genome Biol. Evol.">
        <title>Comparative Genomics of a Bacterivorous Green Alga Reveals Evolutionary Causalities and Consequences of Phago-Mixotrophic Mode of Nutrition.</title>
        <authorList>
            <person name="Burns J.A."/>
            <person name="Paasch A."/>
            <person name="Narechania A."/>
            <person name="Kim E."/>
        </authorList>
    </citation>
    <scope>NUCLEOTIDE SEQUENCE [LARGE SCALE GENOMIC DNA]</scope>
    <source>
        <strain evidence="7 8">PLY_AMNH</strain>
    </source>
</reference>
<evidence type="ECO:0000313" key="7">
    <source>
        <dbReference type="EMBL" id="KAK3232954.1"/>
    </source>
</evidence>
<feature type="transmembrane region" description="Helical" evidence="6">
    <location>
        <begin position="122"/>
        <end position="143"/>
    </location>
</feature>
<dbReference type="Pfam" id="PF07690">
    <property type="entry name" value="MFS_1"/>
    <property type="match status" value="1"/>
</dbReference>
<evidence type="ECO:0000313" key="8">
    <source>
        <dbReference type="Proteomes" id="UP001190700"/>
    </source>
</evidence>
<feature type="transmembrane region" description="Helical" evidence="6">
    <location>
        <begin position="363"/>
        <end position="380"/>
    </location>
</feature>
<dbReference type="InterPro" id="IPR036259">
    <property type="entry name" value="MFS_trans_sf"/>
</dbReference>
<dbReference type="SUPFAM" id="SSF103473">
    <property type="entry name" value="MFS general substrate transporter"/>
    <property type="match status" value="1"/>
</dbReference>
<evidence type="ECO:0008006" key="9">
    <source>
        <dbReference type="Google" id="ProtNLM"/>
    </source>
</evidence>
<comment type="subcellular location">
    <subcellularLocation>
        <location evidence="1">Membrane</location>
        <topology evidence="1">Multi-pass membrane protein</topology>
    </subcellularLocation>
</comment>
<name>A0AAE0BC45_9CHLO</name>
<feature type="transmembrane region" description="Helical" evidence="6">
    <location>
        <begin position="487"/>
        <end position="508"/>
    </location>
</feature>
<gene>
    <name evidence="7" type="ORF">CYMTET_56723</name>
</gene>
<evidence type="ECO:0000256" key="5">
    <source>
        <dbReference type="SAM" id="MobiDB-lite"/>
    </source>
</evidence>
<feature type="region of interest" description="Disordered" evidence="5">
    <location>
        <begin position="1"/>
        <end position="42"/>
    </location>
</feature>
<dbReference type="AlphaFoldDB" id="A0AAE0BC45"/>
<keyword evidence="3 6" id="KW-1133">Transmembrane helix</keyword>
<accession>A0AAE0BC45</accession>
<evidence type="ECO:0000256" key="3">
    <source>
        <dbReference type="ARBA" id="ARBA00022989"/>
    </source>
</evidence>
<feature type="transmembrane region" description="Helical" evidence="6">
    <location>
        <begin position="392"/>
        <end position="410"/>
    </location>
</feature>
<comment type="caution">
    <text evidence="7">The sequence shown here is derived from an EMBL/GenBank/DDBJ whole genome shotgun (WGS) entry which is preliminary data.</text>
</comment>
<dbReference type="EMBL" id="LGRX02035837">
    <property type="protein sequence ID" value="KAK3232954.1"/>
    <property type="molecule type" value="Genomic_DNA"/>
</dbReference>
<evidence type="ECO:0000256" key="6">
    <source>
        <dbReference type="SAM" id="Phobius"/>
    </source>
</evidence>
<dbReference type="Proteomes" id="UP001190700">
    <property type="component" value="Unassembled WGS sequence"/>
</dbReference>
<dbReference type="GO" id="GO:0022857">
    <property type="term" value="F:transmembrane transporter activity"/>
    <property type="evidence" value="ECO:0007669"/>
    <property type="project" value="InterPro"/>
</dbReference>
<dbReference type="InterPro" id="IPR011701">
    <property type="entry name" value="MFS"/>
</dbReference>
<dbReference type="Gene3D" id="1.20.1250.20">
    <property type="entry name" value="MFS general substrate transporter like domains"/>
    <property type="match status" value="1"/>
</dbReference>
<feature type="transmembrane region" description="Helical" evidence="6">
    <location>
        <begin position="54"/>
        <end position="73"/>
    </location>
</feature>
<evidence type="ECO:0000256" key="1">
    <source>
        <dbReference type="ARBA" id="ARBA00004141"/>
    </source>
</evidence>
<keyword evidence="8" id="KW-1185">Reference proteome</keyword>
<proteinExistence type="predicted"/>